<keyword evidence="3" id="KW-0328">Glycosyltransferase</keyword>
<reference evidence="10" key="1">
    <citation type="submission" date="2022-04" db="EMBL/GenBank/DDBJ databases">
        <title>Hymenobacter sp. isolated from the air.</title>
        <authorList>
            <person name="Won M."/>
            <person name="Lee C.-M."/>
            <person name="Woen H.-Y."/>
            <person name="Kwon S.-W."/>
        </authorList>
    </citation>
    <scope>NUCLEOTIDE SEQUENCE</scope>
    <source>
        <strain evidence="10">5420S-77</strain>
        <plasmid evidence="10">unnamed1</plasmid>
    </source>
</reference>
<keyword evidence="11" id="KW-1185">Reference proteome</keyword>
<organism evidence="10 11">
    <name type="scientific">Hymenobacter volaticus</name>
    <dbReference type="NCBI Taxonomy" id="2932254"/>
    <lineage>
        <taxon>Bacteria</taxon>
        <taxon>Pseudomonadati</taxon>
        <taxon>Bacteroidota</taxon>
        <taxon>Cytophagia</taxon>
        <taxon>Cytophagales</taxon>
        <taxon>Hymenobacteraceae</taxon>
        <taxon>Hymenobacter</taxon>
    </lineage>
</organism>
<accession>A0ABY4GCJ1</accession>
<keyword evidence="6 8" id="KW-1133">Transmembrane helix</keyword>
<proteinExistence type="predicted"/>
<keyword evidence="5 8" id="KW-0812">Transmembrane</keyword>
<feature type="transmembrane region" description="Helical" evidence="8">
    <location>
        <begin position="146"/>
        <end position="173"/>
    </location>
</feature>
<feature type="transmembrane region" description="Helical" evidence="8">
    <location>
        <begin position="294"/>
        <end position="314"/>
    </location>
</feature>
<dbReference type="InterPro" id="IPR050297">
    <property type="entry name" value="LipidA_mod_glycosyltrf_83"/>
</dbReference>
<keyword evidence="10" id="KW-0614">Plasmid</keyword>
<feature type="transmembrane region" description="Helical" evidence="8">
    <location>
        <begin position="118"/>
        <end position="134"/>
    </location>
</feature>
<dbReference type="RefSeq" id="WP_245125913.1">
    <property type="nucleotide sequence ID" value="NZ_CP095062.1"/>
</dbReference>
<feature type="transmembrane region" description="Helical" evidence="8">
    <location>
        <begin position="185"/>
        <end position="207"/>
    </location>
</feature>
<evidence type="ECO:0000313" key="10">
    <source>
        <dbReference type="EMBL" id="UOQ68567.1"/>
    </source>
</evidence>
<evidence type="ECO:0000256" key="5">
    <source>
        <dbReference type="ARBA" id="ARBA00022692"/>
    </source>
</evidence>
<geneLocation type="plasmid" evidence="10 11">
    <name>unnamed1</name>
</geneLocation>
<name>A0ABY4GCJ1_9BACT</name>
<feature type="transmembrane region" description="Helical" evidence="8">
    <location>
        <begin position="42"/>
        <end position="62"/>
    </location>
</feature>
<dbReference type="Proteomes" id="UP000830401">
    <property type="component" value="Plasmid unnamed1"/>
</dbReference>
<protein>
    <submittedName>
        <fullName evidence="10">Glycosyltransferase family 39 protein</fullName>
    </submittedName>
</protein>
<feature type="transmembrane region" description="Helical" evidence="8">
    <location>
        <begin position="68"/>
        <end position="87"/>
    </location>
</feature>
<sequence>MGISLRLFHYFYNRSLWTDEIYLSAGLVDFNFKELLSKPLPYMQKAPVGFMLITHLFVVLFGKNELALRLYPLLTGIAALFFFLPVARHFLKPFGTLVALAVLACATPIIYHSVEAKPYGPDLFITIVLLWMYVRYRHQTRWRSLLLWGIGGSVAIWLSYPSIFVLAGMAMAVGITNLVKGNWPVIFRLVVPFSMWLLSFLLSYFLFTKEGSDAGWLVFFFYKFDGYFPLQPVSSVGWLLKKAAVFFHYPLGLTWIDDLSEHTYLERFIQRMTIVPVLLSALGVLYFFKINKRFLLAVGIILLIAVVASSLRLYPFHERMIVYLAPFTILLLAGGCDYLRNKTVPLKYVGHVLTLLLLFGLLKNAVANTLTPYLLSGYKMSYYRQAMHYVDTNIKPGDGVYVYWNAAAGYKYYKSTDGLKFEAVVDPDYRYTVRNYPDYYAKVDADMYSVPNTKRVWVIYSGVDMNQGDYGGQPAWYYQGHDFREGYGVEQYTKHLQQIGKVLGKYVPTDGNPNPDVRVLLMELK</sequence>
<dbReference type="PANTHER" id="PTHR33908:SF11">
    <property type="entry name" value="MEMBRANE PROTEIN"/>
    <property type="match status" value="1"/>
</dbReference>
<evidence type="ECO:0000256" key="2">
    <source>
        <dbReference type="ARBA" id="ARBA00022475"/>
    </source>
</evidence>
<feature type="transmembrane region" description="Helical" evidence="8">
    <location>
        <begin position="352"/>
        <end position="375"/>
    </location>
</feature>
<feature type="transmembrane region" description="Helical" evidence="8">
    <location>
        <begin position="268"/>
        <end position="288"/>
    </location>
</feature>
<dbReference type="EMBL" id="CP095062">
    <property type="protein sequence ID" value="UOQ68567.1"/>
    <property type="molecule type" value="Genomic_DNA"/>
</dbReference>
<feature type="transmembrane region" description="Helical" evidence="8">
    <location>
        <begin position="94"/>
        <end position="112"/>
    </location>
</feature>
<feature type="transmembrane region" description="Helical" evidence="8">
    <location>
        <begin position="321"/>
        <end position="340"/>
    </location>
</feature>
<keyword evidence="4" id="KW-0808">Transferase</keyword>
<evidence type="ECO:0000256" key="3">
    <source>
        <dbReference type="ARBA" id="ARBA00022676"/>
    </source>
</evidence>
<evidence type="ECO:0000256" key="8">
    <source>
        <dbReference type="SAM" id="Phobius"/>
    </source>
</evidence>
<evidence type="ECO:0000313" key="11">
    <source>
        <dbReference type="Proteomes" id="UP000830401"/>
    </source>
</evidence>
<gene>
    <name evidence="10" type="ORF">MUN86_23985</name>
</gene>
<dbReference type="PANTHER" id="PTHR33908">
    <property type="entry name" value="MANNOSYLTRANSFERASE YKCB-RELATED"/>
    <property type="match status" value="1"/>
</dbReference>
<dbReference type="InterPro" id="IPR038731">
    <property type="entry name" value="RgtA/B/C-like"/>
</dbReference>
<keyword evidence="7 8" id="KW-0472">Membrane</keyword>
<keyword evidence="2" id="KW-1003">Cell membrane</keyword>
<evidence type="ECO:0000256" key="4">
    <source>
        <dbReference type="ARBA" id="ARBA00022679"/>
    </source>
</evidence>
<dbReference type="Pfam" id="PF13231">
    <property type="entry name" value="PMT_2"/>
    <property type="match status" value="1"/>
</dbReference>
<feature type="domain" description="Glycosyltransferase RgtA/B/C/D-like" evidence="9">
    <location>
        <begin position="47"/>
        <end position="186"/>
    </location>
</feature>
<evidence type="ECO:0000256" key="6">
    <source>
        <dbReference type="ARBA" id="ARBA00022989"/>
    </source>
</evidence>
<comment type="subcellular location">
    <subcellularLocation>
        <location evidence="1">Cell membrane</location>
        <topology evidence="1">Multi-pass membrane protein</topology>
    </subcellularLocation>
</comment>
<evidence type="ECO:0000256" key="7">
    <source>
        <dbReference type="ARBA" id="ARBA00023136"/>
    </source>
</evidence>
<evidence type="ECO:0000259" key="9">
    <source>
        <dbReference type="Pfam" id="PF13231"/>
    </source>
</evidence>
<evidence type="ECO:0000256" key="1">
    <source>
        <dbReference type="ARBA" id="ARBA00004651"/>
    </source>
</evidence>